<proteinExistence type="predicted"/>
<feature type="region of interest" description="Disordered" evidence="4">
    <location>
        <begin position="333"/>
        <end position="368"/>
    </location>
</feature>
<dbReference type="EMBL" id="CP090958">
    <property type="protein sequence ID" value="WGW11587.1"/>
    <property type="molecule type" value="Genomic_DNA"/>
</dbReference>
<dbReference type="PANTHER" id="PTHR30154">
    <property type="entry name" value="LEUCINE-RESPONSIVE REGULATORY PROTEIN"/>
    <property type="match status" value="1"/>
</dbReference>
<keyword evidence="7" id="KW-1185">Reference proteome</keyword>
<gene>
    <name evidence="6" type="ORF">LWF01_16060</name>
</gene>
<evidence type="ECO:0000256" key="1">
    <source>
        <dbReference type="ARBA" id="ARBA00023015"/>
    </source>
</evidence>
<dbReference type="PRINTS" id="PR00033">
    <property type="entry name" value="HTHASNC"/>
</dbReference>
<evidence type="ECO:0000256" key="2">
    <source>
        <dbReference type="ARBA" id="ARBA00023125"/>
    </source>
</evidence>
<keyword evidence="2" id="KW-0238">DNA-binding</keyword>
<feature type="compositionally biased region" description="Basic and acidic residues" evidence="4">
    <location>
        <begin position="343"/>
        <end position="352"/>
    </location>
</feature>
<evidence type="ECO:0000256" key="4">
    <source>
        <dbReference type="SAM" id="MobiDB-lite"/>
    </source>
</evidence>
<dbReference type="InterPro" id="IPR000485">
    <property type="entry name" value="AsnC-type_HTH_dom"/>
</dbReference>
<reference evidence="6 7" key="1">
    <citation type="submission" date="2023-05" db="EMBL/GenBank/DDBJ databases">
        <title>Lithophilousrod everest ZFBP1038 complete genpme.</title>
        <authorList>
            <person name="Tian M."/>
        </authorList>
    </citation>
    <scope>NUCLEOTIDE SEQUENCE [LARGE SCALE GENOMIC DNA]</scope>
    <source>
        <strain evidence="6 7">ZFBP1038</strain>
    </source>
</reference>
<dbReference type="Pfam" id="PF13404">
    <property type="entry name" value="HTH_AsnC-type"/>
    <property type="match status" value="2"/>
</dbReference>
<dbReference type="SUPFAM" id="SSF46785">
    <property type="entry name" value="Winged helix' DNA-binding domain"/>
    <property type="match status" value="1"/>
</dbReference>
<accession>A0ABY8QRG5</accession>
<protein>
    <submittedName>
        <fullName evidence="6">Lrp/AsnC family transcriptional regulator</fullName>
    </submittedName>
</protein>
<keyword evidence="1" id="KW-0805">Transcription regulation</keyword>
<evidence type="ECO:0000256" key="3">
    <source>
        <dbReference type="ARBA" id="ARBA00023163"/>
    </source>
</evidence>
<dbReference type="InterPro" id="IPR036388">
    <property type="entry name" value="WH-like_DNA-bd_sf"/>
</dbReference>
<dbReference type="Gene3D" id="1.10.10.10">
    <property type="entry name" value="Winged helix-like DNA-binding domain superfamily/Winged helix DNA-binding domain"/>
    <property type="match status" value="2"/>
</dbReference>
<dbReference type="RefSeq" id="WP_349638377.1">
    <property type="nucleotide sequence ID" value="NZ_CP090958.1"/>
</dbReference>
<organism evidence="6 7">
    <name type="scientific">Saxibacter everestensis</name>
    <dbReference type="NCBI Taxonomy" id="2909229"/>
    <lineage>
        <taxon>Bacteria</taxon>
        <taxon>Bacillati</taxon>
        <taxon>Actinomycetota</taxon>
        <taxon>Actinomycetes</taxon>
        <taxon>Micrococcales</taxon>
        <taxon>Brevibacteriaceae</taxon>
        <taxon>Saxibacter</taxon>
    </lineage>
</organism>
<sequence>MLQSTHPDERDIELVDALQLNARASWSVVARVVDASTVTLARRWERLTNDRLAWSSISLTAQASQGAVIELECSHGSEEAIAMLLAERPEVITVGVSTGEFKVHGILLTTDLASIHNALARAIPDDPRILRSRVHAFGSMLGGVLWREGVISPQMTRYVKDDADQLRAATPLLGIEDRAVFLALALDGRRSFTELAASLGKSEYAIKRRINRLSRAGEIGFRCDIARPVFGYPLGAVVQLQVPDDEIASIGSAIGGWKETRFCAEVTSPANLLLIVGVRSMEHLQTVFRRVRTRYPSASILDRRLITRQVKVYGRILDQLGRCERAIPVDPWAGSDGWSVPVDRGRPDKNERPPPSPGFPEYGRSSSS</sequence>
<name>A0ABY8QRG5_9MICO</name>
<evidence type="ECO:0000313" key="6">
    <source>
        <dbReference type="EMBL" id="WGW11587.1"/>
    </source>
</evidence>
<dbReference type="SUPFAM" id="SSF54909">
    <property type="entry name" value="Dimeric alpha+beta barrel"/>
    <property type="match status" value="1"/>
</dbReference>
<dbReference type="InterPro" id="IPR011008">
    <property type="entry name" value="Dimeric_a/b-barrel"/>
</dbReference>
<evidence type="ECO:0000259" key="5">
    <source>
        <dbReference type="Pfam" id="PF13404"/>
    </source>
</evidence>
<dbReference type="Proteomes" id="UP001209083">
    <property type="component" value="Chromosome"/>
</dbReference>
<dbReference type="SMART" id="SM00344">
    <property type="entry name" value="HTH_ASNC"/>
    <property type="match status" value="1"/>
</dbReference>
<dbReference type="Gene3D" id="3.30.70.920">
    <property type="match status" value="1"/>
</dbReference>
<dbReference type="InterPro" id="IPR019888">
    <property type="entry name" value="Tscrpt_reg_AsnC-like"/>
</dbReference>
<feature type="domain" description="HTH asnC-type" evidence="5">
    <location>
        <begin position="8"/>
        <end position="47"/>
    </location>
</feature>
<feature type="domain" description="HTH asnC-type" evidence="5">
    <location>
        <begin position="177"/>
        <end position="213"/>
    </location>
</feature>
<keyword evidence="3" id="KW-0804">Transcription</keyword>
<dbReference type="PANTHER" id="PTHR30154:SF34">
    <property type="entry name" value="TRANSCRIPTIONAL REGULATOR AZLB"/>
    <property type="match status" value="1"/>
</dbReference>
<dbReference type="InterPro" id="IPR036390">
    <property type="entry name" value="WH_DNA-bd_sf"/>
</dbReference>
<evidence type="ECO:0000313" key="7">
    <source>
        <dbReference type="Proteomes" id="UP001209083"/>
    </source>
</evidence>